<evidence type="ECO:0000256" key="3">
    <source>
        <dbReference type="ARBA" id="ARBA00022630"/>
    </source>
</evidence>
<evidence type="ECO:0000313" key="9">
    <source>
        <dbReference type="EMBL" id="PWW77463.1"/>
    </source>
</evidence>
<comment type="similarity">
    <text evidence="2">Belongs to the flavoprotein pyridine nucleotide cytochrome reductase family.</text>
</comment>
<evidence type="ECO:0000256" key="1">
    <source>
        <dbReference type="ARBA" id="ARBA00001974"/>
    </source>
</evidence>
<feature type="binding site" evidence="6">
    <location>
        <position position="123"/>
    </location>
    <ligand>
        <name>FAD</name>
        <dbReference type="ChEBI" id="CHEBI:57692"/>
    </ligand>
</feature>
<evidence type="ECO:0000256" key="7">
    <source>
        <dbReference type="SAM" id="Phobius"/>
    </source>
</evidence>
<proteinExistence type="inferred from homology"/>
<keyword evidence="7" id="KW-0472">Membrane</keyword>
<name>A0A317SSU0_9PEZI</name>
<feature type="binding site" evidence="6">
    <location>
        <position position="124"/>
    </location>
    <ligand>
        <name>FAD</name>
        <dbReference type="ChEBI" id="CHEBI:57692"/>
    </ligand>
</feature>
<keyword evidence="7" id="KW-0812">Transmembrane</keyword>
<keyword evidence="7" id="KW-1133">Transmembrane helix</keyword>
<dbReference type="GO" id="GO:0016491">
    <property type="term" value="F:oxidoreductase activity"/>
    <property type="evidence" value="ECO:0007669"/>
    <property type="project" value="UniProtKB-KW"/>
</dbReference>
<keyword evidence="3 6" id="KW-0285">Flavoprotein</keyword>
<keyword evidence="5" id="KW-0560">Oxidoreductase</keyword>
<protein>
    <submittedName>
        <fullName evidence="9">Ferredoxin reductase-like protein</fullName>
    </submittedName>
</protein>
<evidence type="ECO:0000256" key="6">
    <source>
        <dbReference type="PIRSR" id="PIRSR601834-1"/>
    </source>
</evidence>
<feature type="transmembrane region" description="Helical" evidence="7">
    <location>
        <begin position="43"/>
        <end position="61"/>
    </location>
</feature>
<dbReference type="Pfam" id="PF00175">
    <property type="entry name" value="NAD_binding_1"/>
    <property type="match status" value="1"/>
</dbReference>
<comment type="caution">
    <text evidence="9">The sequence shown here is derived from an EMBL/GenBank/DDBJ whole genome shotgun (WGS) entry which is preliminary data.</text>
</comment>
<dbReference type="AlphaFoldDB" id="A0A317SSU0"/>
<dbReference type="InterPro" id="IPR039261">
    <property type="entry name" value="FNR_nucleotide-bd"/>
</dbReference>
<dbReference type="Gene3D" id="2.40.30.10">
    <property type="entry name" value="Translation factors"/>
    <property type="match status" value="1"/>
</dbReference>
<dbReference type="PANTHER" id="PTHR19370">
    <property type="entry name" value="NADH-CYTOCHROME B5 REDUCTASE"/>
    <property type="match status" value="1"/>
</dbReference>
<dbReference type="EMBL" id="PYWC01000022">
    <property type="protein sequence ID" value="PWW77463.1"/>
    <property type="molecule type" value="Genomic_DNA"/>
</dbReference>
<dbReference type="STRING" id="42249.A0A317SSU0"/>
<organism evidence="9 10">
    <name type="scientific">Tuber magnatum</name>
    <name type="common">white Piedmont truffle</name>
    <dbReference type="NCBI Taxonomy" id="42249"/>
    <lineage>
        <taxon>Eukaryota</taxon>
        <taxon>Fungi</taxon>
        <taxon>Dikarya</taxon>
        <taxon>Ascomycota</taxon>
        <taxon>Pezizomycotina</taxon>
        <taxon>Pezizomycetes</taxon>
        <taxon>Pezizales</taxon>
        <taxon>Tuberaceae</taxon>
        <taxon>Tuber</taxon>
    </lineage>
</organism>
<evidence type="ECO:0000256" key="4">
    <source>
        <dbReference type="ARBA" id="ARBA00022827"/>
    </source>
</evidence>
<feature type="domain" description="Oxidoreductase FAD/NAD(P)-binding" evidence="8">
    <location>
        <begin position="157"/>
        <end position="249"/>
    </location>
</feature>
<dbReference type="SUPFAM" id="SSF63380">
    <property type="entry name" value="Riboflavin synthase domain-like"/>
    <property type="match status" value="1"/>
</dbReference>
<dbReference type="InterPro" id="IPR001433">
    <property type="entry name" value="OxRdtase_FAD/NAD-bd"/>
</dbReference>
<evidence type="ECO:0000259" key="8">
    <source>
        <dbReference type="Pfam" id="PF00175"/>
    </source>
</evidence>
<dbReference type="InterPro" id="IPR001834">
    <property type="entry name" value="CBR-like"/>
</dbReference>
<keyword evidence="4 6" id="KW-0274">FAD</keyword>
<keyword evidence="10" id="KW-1185">Reference proteome</keyword>
<evidence type="ECO:0000256" key="5">
    <source>
        <dbReference type="ARBA" id="ARBA00023002"/>
    </source>
</evidence>
<dbReference type="InterPro" id="IPR017938">
    <property type="entry name" value="Riboflavin_synthase-like_b-brl"/>
</dbReference>
<evidence type="ECO:0000313" key="10">
    <source>
        <dbReference type="Proteomes" id="UP000246991"/>
    </source>
</evidence>
<reference evidence="9 10" key="1">
    <citation type="submission" date="2018-03" db="EMBL/GenBank/DDBJ databases">
        <title>Genomes of Pezizomycetes fungi and the evolution of truffles.</title>
        <authorList>
            <person name="Murat C."/>
            <person name="Payen T."/>
            <person name="Noel B."/>
            <person name="Kuo A."/>
            <person name="Martin F.M."/>
        </authorList>
    </citation>
    <scope>NUCLEOTIDE SEQUENCE [LARGE SCALE GENOMIC DNA]</scope>
    <source>
        <strain evidence="9">091103-1</strain>
    </source>
</reference>
<sequence>MGRHGANDTTSAAKDSSFGSQYLQNLYYSFGVLVLSTALLGRVYVPHVVLVALVIGGFQVLKGHGPRKVLKADKWQGFRLVGATALPYTTGSYKLAFARSRDVLGLPIGQHIQFSAKISGAIISKHIASLKVGQSIKTRGPKGQFVYRPRLVRAFGMITGGAGLAPMLQIFRAIIRNPEDKAEVDFIFANVNLEDPERIATFESTVLNNPPEGWKGGVRFVTEKYVPAPAAGIRILLCGPPPPMVSAMKKATAALGYEPAKPVSRLLDQVFSF</sequence>
<accession>A0A317SSU0</accession>
<dbReference type="OrthoDB" id="432685at2759"/>
<comment type="cofactor">
    <cofactor evidence="1 6">
        <name>FAD</name>
        <dbReference type="ChEBI" id="CHEBI:57692"/>
    </cofactor>
</comment>
<gene>
    <name evidence="9" type="ORF">C7212DRAFT_356897</name>
</gene>
<dbReference type="Gene3D" id="3.40.50.80">
    <property type="entry name" value="Nucleotide-binding domain of ferredoxin-NADP reductase (FNR) module"/>
    <property type="match status" value="1"/>
</dbReference>
<dbReference type="SUPFAM" id="SSF52343">
    <property type="entry name" value="Ferredoxin reductase-like, C-terminal NADP-linked domain"/>
    <property type="match status" value="1"/>
</dbReference>
<dbReference type="CDD" id="cd06183">
    <property type="entry name" value="cyt_b5_reduct_like"/>
    <property type="match status" value="1"/>
</dbReference>
<dbReference type="Proteomes" id="UP000246991">
    <property type="component" value="Unassembled WGS sequence"/>
</dbReference>
<dbReference type="PANTHER" id="PTHR19370:SF184">
    <property type="entry name" value="NADH-CYTOCHROME B5 REDUCTASE-LIKE"/>
    <property type="match status" value="1"/>
</dbReference>
<evidence type="ECO:0000256" key="2">
    <source>
        <dbReference type="ARBA" id="ARBA00006105"/>
    </source>
</evidence>